<dbReference type="SMART" id="SM00225">
    <property type="entry name" value="BTB"/>
    <property type="match status" value="2"/>
</dbReference>
<comment type="caution">
    <text evidence="5">The sequence shown here is derived from an EMBL/GenBank/DDBJ whole genome shotgun (WGS) entry which is preliminary data.</text>
</comment>
<feature type="compositionally biased region" description="Basic and acidic residues" evidence="3">
    <location>
        <begin position="588"/>
        <end position="601"/>
    </location>
</feature>
<dbReference type="PROSITE" id="PS50097">
    <property type="entry name" value="BTB"/>
    <property type="match status" value="2"/>
</dbReference>
<dbReference type="GO" id="GO:0005737">
    <property type="term" value="C:cytoplasm"/>
    <property type="evidence" value="ECO:0007669"/>
    <property type="project" value="TreeGrafter"/>
</dbReference>
<dbReference type="InterPro" id="IPR011333">
    <property type="entry name" value="SKP1/BTB/POZ_sf"/>
</dbReference>
<dbReference type="AlphaFoldDB" id="D4B030"/>
<dbReference type="Gene3D" id="1.25.40.20">
    <property type="entry name" value="Ankyrin repeat-containing domain"/>
    <property type="match status" value="1"/>
</dbReference>
<feature type="compositionally biased region" description="Low complexity" evidence="3">
    <location>
        <begin position="706"/>
        <end position="727"/>
    </location>
</feature>
<dbReference type="RefSeq" id="XP_003012045.1">
    <property type="nucleotide sequence ID" value="XM_003011999.1"/>
</dbReference>
<keyword evidence="6" id="KW-1185">Reference proteome</keyword>
<dbReference type="Proteomes" id="UP000008866">
    <property type="component" value="Unassembled WGS sequence"/>
</dbReference>
<dbReference type="GeneID" id="9519532"/>
<dbReference type="PANTHER" id="PTHR46231">
    <property type="entry name" value="ANKYRIN REPEAT AND BTB/POZ DOMAIN-CONTAINING PROTEIN 1"/>
    <property type="match status" value="1"/>
</dbReference>
<dbReference type="KEGG" id="abe:ARB_01801"/>
<evidence type="ECO:0000313" key="6">
    <source>
        <dbReference type="Proteomes" id="UP000008866"/>
    </source>
</evidence>
<dbReference type="GO" id="GO:0000151">
    <property type="term" value="C:ubiquitin ligase complex"/>
    <property type="evidence" value="ECO:0007669"/>
    <property type="project" value="TreeGrafter"/>
</dbReference>
<evidence type="ECO:0000256" key="2">
    <source>
        <dbReference type="ARBA" id="ARBA00023043"/>
    </source>
</evidence>
<keyword evidence="2" id="KW-0040">ANK repeat</keyword>
<accession>D4B030</accession>
<name>D4B030_ARTBC</name>
<protein>
    <recommendedName>
        <fullName evidence="4">BTB domain-containing protein</fullName>
    </recommendedName>
</protein>
<dbReference type="Gene3D" id="3.30.710.10">
    <property type="entry name" value="Potassium Channel Kv1.1, Chain A"/>
    <property type="match status" value="2"/>
</dbReference>
<evidence type="ECO:0000259" key="4">
    <source>
        <dbReference type="PROSITE" id="PS50097"/>
    </source>
</evidence>
<evidence type="ECO:0000256" key="3">
    <source>
        <dbReference type="SAM" id="MobiDB-lite"/>
    </source>
</evidence>
<feature type="domain" description="BTB" evidence="4">
    <location>
        <begin position="273"/>
        <end position="338"/>
    </location>
</feature>
<dbReference type="InterPro" id="IPR000210">
    <property type="entry name" value="BTB/POZ_dom"/>
</dbReference>
<gene>
    <name evidence="5" type="ORF">ARB_01801</name>
</gene>
<dbReference type="EMBL" id="ABSU01000022">
    <property type="protein sequence ID" value="EFE31405.1"/>
    <property type="molecule type" value="Genomic_DNA"/>
</dbReference>
<dbReference type="CDD" id="cd18186">
    <property type="entry name" value="BTB_POZ_ZBTB_KLHL-like"/>
    <property type="match status" value="1"/>
</dbReference>
<dbReference type="SUPFAM" id="SSF54695">
    <property type="entry name" value="POZ domain"/>
    <property type="match status" value="2"/>
</dbReference>
<evidence type="ECO:0000313" key="5">
    <source>
        <dbReference type="EMBL" id="EFE31405.1"/>
    </source>
</evidence>
<feature type="compositionally biased region" description="Polar residues" evidence="3">
    <location>
        <begin position="764"/>
        <end position="773"/>
    </location>
</feature>
<dbReference type="HOGENOM" id="CLU_022885_2_0_1"/>
<dbReference type="InterPro" id="IPR036770">
    <property type="entry name" value="Ankyrin_rpt-contain_sf"/>
</dbReference>
<organism evidence="5 6">
    <name type="scientific">Arthroderma benhamiae (strain ATCC MYA-4681 / CBS 112371)</name>
    <name type="common">Trichophyton mentagrophytes</name>
    <dbReference type="NCBI Taxonomy" id="663331"/>
    <lineage>
        <taxon>Eukaryota</taxon>
        <taxon>Fungi</taxon>
        <taxon>Dikarya</taxon>
        <taxon>Ascomycota</taxon>
        <taxon>Pezizomycotina</taxon>
        <taxon>Eurotiomycetes</taxon>
        <taxon>Eurotiomycetidae</taxon>
        <taxon>Onygenales</taxon>
        <taxon>Arthrodermataceae</taxon>
        <taxon>Trichophyton</taxon>
    </lineage>
</organism>
<feature type="region of interest" description="Disordered" evidence="3">
    <location>
        <begin position="582"/>
        <end position="601"/>
    </location>
</feature>
<proteinExistence type="predicted"/>
<dbReference type="InterPro" id="IPR044515">
    <property type="entry name" value="ABTB1"/>
</dbReference>
<feature type="region of interest" description="Disordered" evidence="3">
    <location>
        <begin position="690"/>
        <end position="773"/>
    </location>
</feature>
<keyword evidence="1" id="KW-0677">Repeat</keyword>
<dbReference type="PANTHER" id="PTHR46231:SF1">
    <property type="entry name" value="ANKYRIN REPEAT AND BTB_POZ DOMAIN-CONTAINING PROTEIN 1"/>
    <property type="match status" value="1"/>
</dbReference>
<dbReference type="SUPFAM" id="SSF48403">
    <property type="entry name" value="Ankyrin repeat"/>
    <property type="match status" value="1"/>
</dbReference>
<dbReference type="CDD" id="cd18497">
    <property type="entry name" value="BACK_ABTB1_BPOZ"/>
    <property type="match status" value="1"/>
</dbReference>
<dbReference type="Pfam" id="PF00651">
    <property type="entry name" value="BTB"/>
    <property type="match status" value="2"/>
</dbReference>
<dbReference type="STRING" id="663331.D4B030"/>
<sequence>MATACKLDSWCAIGEKEVIFLSPRTFFKCFGCDLVAQQPGRLLLKPPVIDKLSATSTSAFFFGVSTRRLLRRRDLVHSRSQRQWRADGSLSFLVLLVKSATMSESQVLRKDQLETSLFNERKLIGAGELKEDNPLDLSEPFRELCEACRRGDLKACQEKITEGVNINGRDLFDCTPLILVSESPPFILPPCRGSSTTGSASLCGHYEVVQLLLDSGALCERDTFQGERCLYNALNSKIRNLLLEYDYSKSTDPLQPFASHITSLLSRDHPQTSDIAVTAGDETFHLHKFILSARSPYFHKKLSAAPEATSWKLPSTIPPPAFSAGIRYLYLGDAPRDLRSGPGAGLYSETEVFEGIDRIANHLELRGLVDTILDSGDRRLTRQRRSDEVSKGRNQMEAWFRENIIKHKVVIDTEKANEVKWSRDNSIFADVLLRADEDDSENEESQEIKKCENGGLEDAGSGIPIGGFSRLSLDTSIKKPKRKSVLFPAHRAMLLRSEFFSLMFSSSFREAQVTDYLQIIPIDCSPDVLEIVLTFLYTEKADFPLEVAVDVLFAADLLLIERLKTKAAVLISTLGSGNVTSLGSKPSADAKESSTKEGKEAEGSDEIIDVYEILRAAWLMRIQRLEEFAARYFAYRLEAHIDNPEFAQLVKESAERIQKRQETDSIELVDDIRYYLSERFRLRFEDSGIDILNSEDNPNEGDPAENTNTSSNTSPETTSNGNAISPTPLSPPPSSFNKKPSNVDSAREQQGDSNNIVNAGPPKTNGNSEQIHTSGVIRTLDGREAGDEFSRDAIDYELLLNKLDQLLEKLGLDA</sequence>
<reference evidence="6" key="1">
    <citation type="journal article" date="2011" name="Genome Biol.">
        <title>Comparative and functional genomics provide insights into the pathogenicity of dermatophytic fungi.</title>
        <authorList>
            <person name="Burmester A."/>
            <person name="Shelest E."/>
            <person name="Gloeckner G."/>
            <person name="Heddergott C."/>
            <person name="Schindler S."/>
            <person name="Staib P."/>
            <person name="Heidel A."/>
            <person name="Felder M."/>
            <person name="Petzold A."/>
            <person name="Szafranski K."/>
            <person name="Feuermann M."/>
            <person name="Pedruzzi I."/>
            <person name="Priebe S."/>
            <person name="Groth M."/>
            <person name="Winkler R."/>
            <person name="Li W."/>
            <person name="Kniemeyer O."/>
            <person name="Schroeckh V."/>
            <person name="Hertweck C."/>
            <person name="Hube B."/>
            <person name="White T.C."/>
            <person name="Platzer M."/>
            <person name="Guthke R."/>
            <person name="Heitman J."/>
            <person name="Woestemeyer J."/>
            <person name="Zipfel P.F."/>
            <person name="Monod M."/>
            <person name="Brakhage A.A."/>
        </authorList>
    </citation>
    <scope>NUCLEOTIDE SEQUENCE [LARGE SCALE GENOMIC DNA]</scope>
    <source>
        <strain evidence="6">ATCC MYA-4681 / CBS 112371</strain>
    </source>
</reference>
<dbReference type="eggNOG" id="KOG0511">
    <property type="taxonomic scope" value="Eukaryota"/>
</dbReference>
<feature type="domain" description="BTB" evidence="4">
    <location>
        <begin position="473"/>
        <end position="545"/>
    </location>
</feature>
<evidence type="ECO:0000256" key="1">
    <source>
        <dbReference type="ARBA" id="ARBA00022737"/>
    </source>
</evidence>